<accession>A0A0F7L501</accession>
<name>A0A0F7L501_9VIRU</name>
<dbReference type="EMBL" id="KR029596">
    <property type="protein sequence ID" value="AKH47614.1"/>
    <property type="molecule type" value="Genomic_DNA"/>
</dbReference>
<feature type="compositionally biased region" description="Basic and acidic residues" evidence="1">
    <location>
        <begin position="25"/>
        <end position="41"/>
    </location>
</feature>
<evidence type="ECO:0000256" key="1">
    <source>
        <dbReference type="SAM" id="MobiDB-lite"/>
    </source>
</evidence>
<sequence>MCLHTNPSNATNQSIAAKHRSYRQPPRDGHREQGYVDGIEHRNGPAKKKLVSHRCVVQYVQVVSFTAQPHLHGFVFSPITGFRQDSGVLLVLSP</sequence>
<reference evidence="2" key="1">
    <citation type="journal article" date="2015" name="Front. Microbiol.">
        <title>Combining genomic sequencing methods to explore viral diversity and reveal potential virus-host interactions.</title>
        <authorList>
            <person name="Chow C.E."/>
            <person name="Winget D.M."/>
            <person name="White R.A.III."/>
            <person name="Hallam S.J."/>
            <person name="Suttle C.A."/>
        </authorList>
    </citation>
    <scope>NUCLEOTIDE SEQUENCE</scope>
    <source>
        <strain evidence="2">Oxic1_1</strain>
    </source>
</reference>
<evidence type="ECO:0000313" key="2">
    <source>
        <dbReference type="EMBL" id="AKH47614.1"/>
    </source>
</evidence>
<feature type="region of interest" description="Disordered" evidence="1">
    <location>
        <begin position="1"/>
        <end position="41"/>
    </location>
</feature>
<feature type="compositionally biased region" description="Polar residues" evidence="1">
    <location>
        <begin position="1"/>
        <end position="15"/>
    </location>
</feature>
<protein>
    <submittedName>
        <fullName evidence="2">Uncharacterized protein</fullName>
    </submittedName>
</protein>
<proteinExistence type="predicted"/>
<reference evidence="2" key="2">
    <citation type="submission" date="2015-03" db="EMBL/GenBank/DDBJ databases">
        <authorList>
            <person name="Chow C.-E.T."/>
            <person name="Winget D.M."/>
            <person name="White R.A.III."/>
            <person name="Hallam S.J."/>
            <person name="Suttle C.A."/>
        </authorList>
    </citation>
    <scope>NUCLEOTIDE SEQUENCE</scope>
    <source>
        <strain evidence="2">Oxic1_1</strain>
    </source>
</reference>
<organism evidence="2">
    <name type="scientific">uncultured marine virus</name>
    <dbReference type="NCBI Taxonomy" id="186617"/>
    <lineage>
        <taxon>Viruses</taxon>
        <taxon>environmental samples</taxon>
    </lineage>
</organism>